<keyword evidence="1" id="KW-0732">Signal</keyword>
<feature type="signal peptide" evidence="1">
    <location>
        <begin position="1"/>
        <end position="26"/>
    </location>
</feature>
<dbReference type="Proteomes" id="UP000184241">
    <property type="component" value="Unassembled WGS sequence"/>
</dbReference>
<proteinExistence type="predicted"/>
<protein>
    <submittedName>
        <fullName evidence="2">Uncharacterized protein</fullName>
    </submittedName>
</protein>
<sequence>MRRFIKVFLIILCLSFNIVTSKSAFAVSNVFKQGIYTLSDLNISKSGVFTIQNVSTADKMYLYILDENLVIVESIRLLPTIQKLDTVPLKSSYTILVVGKGQVYLSPKE</sequence>
<dbReference type="RefSeq" id="WP_073022457.1">
    <property type="nucleotide sequence ID" value="NZ_FQXU01000017.1"/>
</dbReference>
<evidence type="ECO:0000313" key="2">
    <source>
        <dbReference type="EMBL" id="SHI64780.1"/>
    </source>
</evidence>
<evidence type="ECO:0000256" key="1">
    <source>
        <dbReference type="SAM" id="SignalP"/>
    </source>
</evidence>
<dbReference type="EMBL" id="FQXU01000017">
    <property type="protein sequence ID" value="SHI64780.1"/>
    <property type="molecule type" value="Genomic_DNA"/>
</dbReference>
<accession>A0A1M6CUY9</accession>
<name>A0A1M6CUY9_9CLOT</name>
<dbReference type="AlphaFoldDB" id="A0A1M6CUY9"/>
<reference evidence="2 3" key="1">
    <citation type="submission" date="2016-11" db="EMBL/GenBank/DDBJ databases">
        <authorList>
            <person name="Jaros S."/>
            <person name="Januszkiewicz K."/>
            <person name="Wedrychowicz H."/>
        </authorList>
    </citation>
    <scope>NUCLEOTIDE SEQUENCE [LARGE SCALE GENOMIC DNA]</scope>
    <source>
        <strain evidence="2 3">DSM 6191</strain>
    </source>
</reference>
<feature type="chain" id="PRO_5012341648" evidence="1">
    <location>
        <begin position="27"/>
        <end position="109"/>
    </location>
</feature>
<gene>
    <name evidence="2" type="ORF">SAMN02745941_04127</name>
</gene>
<evidence type="ECO:0000313" key="3">
    <source>
        <dbReference type="Proteomes" id="UP000184241"/>
    </source>
</evidence>
<organism evidence="2 3">
    <name type="scientific">Clostridium intestinale DSM 6191</name>
    <dbReference type="NCBI Taxonomy" id="1121320"/>
    <lineage>
        <taxon>Bacteria</taxon>
        <taxon>Bacillati</taxon>
        <taxon>Bacillota</taxon>
        <taxon>Clostridia</taxon>
        <taxon>Eubacteriales</taxon>
        <taxon>Clostridiaceae</taxon>
        <taxon>Clostridium</taxon>
    </lineage>
</organism>